<evidence type="ECO:0000313" key="2">
    <source>
        <dbReference type="Proteomes" id="UP001153269"/>
    </source>
</evidence>
<evidence type="ECO:0000313" key="1">
    <source>
        <dbReference type="EMBL" id="CAB1460835.1"/>
    </source>
</evidence>
<organism evidence="1 2">
    <name type="scientific">Pleuronectes platessa</name>
    <name type="common">European plaice</name>
    <dbReference type="NCBI Taxonomy" id="8262"/>
    <lineage>
        <taxon>Eukaryota</taxon>
        <taxon>Metazoa</taxon>
        <taxon>Chordata</taxon>
        <taxon>Craniata</taxon>
        <taxon>Vertebrata</taxon>
        <taxon>Euteleostomi</taxon>
        <taxon>Actinopterygii</taxon>
        <taxon>Neopterygii</taxon>
        <taxon>Teleostei</taxon>
        <taxon>Neoteleostei</taxon>
        <taxon>Acanthomorphata</taxon>
        <taxon>Carangaria</taxon>
        <taxon>Pleuronectiformes</taxon>
        <taxon>Pleuronectoidei</taxon>
        <taxon>Pleuronectidae</taxon>
        <taxon>Pleuronectes</taxon>
    </lineage>
</organism>
<accession>A0A9N7W3U3</accession>
<dbReference type="EMBL" id="CADEAL010004496">
    <property type="protein sequence ID" value="CAB1460835.1"/>
    <property type="molecule type" value="Genomic_DNA"/>
</dbReference>
<keyword evidence="2" id="KW-1185">Reference proteome</keyword>
<dbReference type="Proteomes" id="UP001153269">
    <property type="component" value="Unassembled WGS sequence"/>
</dbReference>
<proteinExistence type="predicted"/>
<sequence length="146" mass="16473">MFFKIQEFLSEKSEGYNHTILKEVTTASWIRTVLPRVEPRLTLDLLLEQHDFHDQSPLATVLRDVSLCRVLVSVWASTSSDLTLSPSPRSFVNLSSRERPERVDTPPEAVGVPLARGRRSITTLSCFVPGTEPRDGTCPPRLMKRV</sequence>
<comment type="caution">
    <text evidence="1">The sequence shown here is derived from an EMBL/GenBank/DDBJ whole genome shotgun (WGS) entry which is preliminary data.</text>
</comment>
<name>A0A9N7W3U3_PLEPL</name>
<reference evidence="1" key="1">
    <citation type="submission" date="2020-03" db="EMBL/GenBank/DDBJ databases">
        <authorList>
            <person name="Weist P."/>
        </authorList>
    </citation>
    <scope>NUCLEOTIDE SEQUENCE</scope>
</reference>
<protein>
    <submittedName>
        <fullName evidence="1">Uncharacterized protein</fullName>
    </submittedName>
</protein>
<dbReference type="AlphaFoldDB" id="A0A9N7W3U3"/>
<gene>
    <name evidence="1" type="ORF">PLEPLA_LOCUS48708</name>
</gene>